<feature type="transmembrane region" description="Helical" evidence="2">
    <location>
        <begin position="173"/>
        <end position="199"/>
    </location>
</feature>
<dbReference type="EMBL" id="FCOM02000073">
    <property type="protein sequence ID" value="SAL86464.1"/>
    <property type="molecule type" value="Genomic_DNA"/>
</dbReference>
<keyword evidence="4" id="KW-1185">Reference proteome</keyword>
<evidence type="ECO:0000256" key="1">
    <source>
        <dbReference type="SAM" id="MobiDB-lite"/>
    </source>
</evidence>
<dbReference type="NCBIfam" id="NF033916">
    <property type="entry name" value="antiphage_ZorA_3"/>
    <property type="match status" value="1"/>
</dbReference>
<feature type="transmembrane region" description="Helical" evidence="2">
    <location>
        <begin position="132"/>
        <end position="153"/>
    </location>
</feature>
<feature type="compositionally biased region" description="Polar residues" evidence="1">
    <location>
        <begin position="514"/>
        <end position="523"/>
    </location>
</feature>
<dbReference type="Proteomes" id="UP000055019">
    <property type="component" value="Unassembled WGS sequence"/>
</dbReference>
<protein>
    <submittedName>
        <fullName evidence="3">Uncharacterized protein</fullName>
    </submittedName>
</protein>
<accession>A0A158KZB6</accession>
<evidence type="ECO:0000313" key="4">
    <source>
        <dbReference type="Proteomes" id="UP000055019"/>
    </source>
</evidence>
<feature type="region of interest" description="Disordered" evidence="1">
    <location>
        <begin position="514"/>
        <end position="537"/>
    </location>
</feature>
<keyword evidence="2" id="KW-0472">Membrane</keyword>
<evidence type="ECO:0000256" key="2">
    <source>
        <dbReference type="SAM" id="Phobius"/>
    </source>
</evidence>
<feature type="region of interest" description="Disordered" evidence="1">
    <location>
        <begin position="592"/>
        <end position="621"/>
    </location>
</feature>
<organism evidence="3 4">
    <name type="scientific">Caballeronia arvi</name>
    <dbReference type="NCBI Taxonomy" id="1777135"/>
    <lineage>
        <taxon>Bacteria</taxon>
        <taxon>Pseudomonadati</taxon>
        <taxon>Pseudomonadota</taxon>
        <taxon>Betaproteobacteria</taxon>
        <taxon>Burkholderiales</taxon>
        <taxon>Burkholderiaceae</taxon>
        <taxon>Caballeronia</taxon>
    </lineage>
</organism>
<proteinExistence type="predicted"/>
<keyword evidence="2" id="KW-0812">Transmembrane</keyword>
<reference evidence="3" key="1">
    <citation type="submission" date="2016-01" db="EMBL/GenBank/DDBJ databases">
        <authorList>
            <person name="Peeters C."/>
        </authorList>
    </citation>
    <scope>NUCLEOTIDE SEQUENCE [LARGE SCALE GENOMIC DNA]</scope>
    <source>
        <strain evidence="3">LMG 29317</strain>
    </source>
</reference>
<name>A0A158KZB6_9BURK</name>
<dbReference type="AlphaFoldDB" id="A0A158KZB6"/>
<gene>
    <name evidence="3" type="ORF">AWB74_07713</name>
</gene>
<feature type="compositionally biased region" description="Low complexity" evidence="1">
    <location>
        <begin position="596"/>
        <end position="607"/>
    </location>
</feature>
<evidence type="ECO:0000313" key="3">
    <source>
        <dbReference type="EMBL" id="SAL86464.1"/>
    </source>
</evidence>
<feature type="transmembrane region" description="Helical" evidence="2">
    <location>
        <begin position="20"/>
        <end position="42"/>
    </location>
</feature>
<sequence>MTNGLQTFLASIDPSLRYLSGLPLVVFCLVVVITLALILLYVGRGGVVFVQISAIVKGVRHAGIGPDPDSLASLFKHEPFRHLWLEYRDTLHPLRRTANGASEIRATLPAETYFTRDVLVDSRLFDDFARHAPGILTGLGIIGTFAGLLQGLGKFDPSTPAKAVSGLSPLLGGVSHAFIASAVAIGCAIFVTFLGRLVLTFLYRRVEQLNHAIDALYNTGAGEEYLARLVHASEKSEAHAAQLKDAMVEDLSRMMTELVDRQIAAQASATAALGEQIGQTLHTSLAAPLQRMTDAMEHTSRGNGEAVSGLLESMLTGFMAKLEDTFGGQMRGVSEQIEHSLSAISAVQGSMQQLLGDIARTSTESSARVTGTLEEALKTAAANQETMTNQMREFVNEFRQLVTAEHSRTKQAMDATVGQMMTRVNETLESLADSRATSSRQEEERNAALARRTEDVIAGLSSHQELMIAQMRQFAQDFGKTAVEEQQKNQAVMDKTLDQMMTRVSGALDSLAESRTLSAQQEQARNDALSRSTHEVLSGLSGHQNTMASQVRQLAAELGAGASRQHEESARVMNGAVEKVLSDVSASMAALHSSREAAAQQDQARSDALSRSTHEVLSGLSGHQDAMAAQVRQFAAELGAGASRQHEESARVMNGAVEKVLSEVSASMAALHLSREAAAQQDQARNDAMVRRTEETIQQVTRQLAQVSEMVAAQITRAQTNINELQNVSIRAIDGMNSGAATLSAAAQRFETAGASVVTVFDRSSAVANDLQRTSAALQSASSAVNAAFQEYDRTRGAVQEYVGILSKLVESAQTETGLTSRMMSDLDRIVNTLKNVERQTTEYLTGVNEALTHSFEQFGNAMSNQLTKTIAQTDRHLGDGVQQLTGVVQELGTALQRMKRAA</sequence>
<keyword evidence="2" id="KW-1133">Transmembrane helix</keyword>
<comment type="caution">
    <text evidence="3">The sequence shown here is derived from an EMBL/GenBank/DDBJ whole genome shotgun (WGS) entry which is preliminary data.</text>
</comment>